<dbReference type="PROSITE" id="PS00737">
    <property type="entry name" value="THIOLASE_2"/>
    <property type="match status" value="1"/>
</dbReference>
<gene>
    <name evidence="9" type="ORF">VF724_00550</name>
</gene>
<dbReference type="PROSITE" id="PS00099">
    <property type="entry name" value="THIOLASE_3"/>
    <property type="match status" value="1"/>
</dbReference>
<dbReference type="InterPro" id="IPR020616">
    <property type="entry name" value="Thiolase_N"/>
</dbReference>
<evidence type="ECO:0000259" key="8">
    <source>
        <dbReference type="Pfam" id="PF02803"/>
    </source>
</evidence>
<dbReference type="RefSeq" id="WP_371752261.1">
    <property type="nucleotide sequence ID" value="NZ_JAYJLD010000001.1"/>
</dbReference>
<evidence type="ECO:0000256" key="5">
    <source>
        <dbReference type="ARBA" id="ARBA00024073"/>
    </source>
</evidence>
<dbReference type="InterPro" id="IPR050215">
    <property type="entry name" value="Thiolase-like_sf_Thiolase"/>
</dbReference>
<evidence type="ECO:0000256" key="3">
    <source>
        <dbReference type="ARBA" id="ARBA00022679"/>
    </source>
</evidence>
<evidence type="ECO:0000259" key="7">
    <source>
        <dbReference type="Pfam" id="PF00108"/>
    </source>
</evidence>
<evidence type="ECO:0000313" key="10">
    <source>
        <dbReference type="Proteomes" id="UP001310386"/>
    </source>
</evidence>
<name>A0ABU5ZCD8_9BACL</name>
<dbReference type="InterPro" id="IPR020615">
    <property type="entry name" value="Thiolase_acyl_enz_int_AS"/>
</dbReference>
<feature type="domain" description="Thiolase N-terminal" evidence="7">
    <location>
        <begin position="5"/>
        <end position="267"/>
    </location>
</feature>
<dbReference type="InterPro" id="IPR020613">
    <property type="entry name" value="Thiolase_CS"/>
</dbReference>
<dbReference type="PANTHER" id="PTHR43853:SF2">
    <property type="entry name" value="3-OXOADIPYL-COA_3-OXO-5,6-DEHYDROSUBERYL-COA THIOLASE"/>
    <property type="match status" value="1"/>
</dbReference>
<dbReference type="NCBIfam" id="TIGR01930">
    <property type="entry name" value="AcCoA-C-Actrans"/>
    <property type="match status" value="1"/>
</dbReference>
<dbReference type="Pfam" id="PF02803">
    <property type="entry name" value="Thiolase_C"/>
    <property type="match status" value="1"/>
</dbReference>
<keyword evidence="10" id="KW-1185">Reference proteome</keyword>
<dbReference type="InterPro" id="IPR020617">
    <property type="entry name" value="Thiolase_C"/>
</dbReference>
<dbReference type="CDD" id="cd00751">
    <property type="entry name" value="thiolase"/>
    <property type="match status" value="1"/>
</dbReference>
<dbReference type="EMBL" id="JAYJLD010000001">
    <property type="protein sequence ID" value="MEB3100148.1"/>
    <property type="molecule type" value="Genomic_DNA"/>
</dbReference>
<dbReference type="SUPFAM" id="SSF53901">
    <property type="entry name" value="Thiolase-like"/>
    <property type="match status" value="2"/>
</dbReference>
<accession>A0ABU5ZCD8</accession>
<keyword evidence="3 6" id="KW-0808">Transferase</keyword>
<dbReference type="InterPro" id="IPR002155">
    <property type="entry name" value="Thiolase"/>
</dbReference>
<dbReference type="Proteomes" id="UP001310386">
    <property type="component" value="Unassembled WGS sequence"/>
</dbReference>
<evidence type="ECO:0000313" key="9">
    <source>
        <dbReference type="EMBL" id="MEB3100148.1"/>
    </source>
</evidence>
<comment type="caution">
    <text evidence="9">The sequence shown here is derived from an EMBL/GenBank/DDBJ whole genome shotgun (WGS) entry which is preliminary data.</text>
</comment>
<evidence type="ECO:0000256" key="2">
    <source>
        <dbReference type="ARBA" id="ARBA00010982"/>
    </source>
</evidence>
<evidence type="ECO:0000256" key="6">
    <source>
        <dbReference type="RuleBase" id="RU003557"/>
    </source>
</evidence>
<evidence type="ECO:0000256" key="4">
    <source>
        <dbReference type="ARBA" id="ARBA00023315"/>
    </source>
</evidence>
<feature type="domain" description="Thiolase C-terminal" evidence="8">
    <location>
        <begin position="275"/>
        <end position="397"/>
    </location>
</feature>
<dbReference type="GO" id="GO:0016746">
    <property type="term" value="F:acyltransferase activity"/>
    <property type="evidence" value="ECO:0007669"/>
    <property type="project" value="UniProtKB-KW"/>
</dbReference>
<dbReference type="PANTHER" id="PTHR43853">
    <property type="entry name" value="3-KETOACYL-COA THIOLASE, PEROXISOMAL"/>
    <property type="match status" value="1"/>
</dbReference>
<proteinExistence type="inferred from homology"/>
<protein>
    <recommendedName>
        <fullName evidence="5">acetyl-CoA C-acyltransferase</fullName>
        <ecNumber evidence="5">2.3.1.16</ecNumber>
    </recommendedName>
</protein>
<comment type="similarity">
    <text evidence="2 6">Belongs to the thiolase-like superfamily. Thiolase family.</text>
</comment>
<sequence>MREAVIVDAVRTPIGRHNGMLKDVRADDLAAHVIRELMKRNAIESDRVEDVFLGCANQAGEDNRNVARMALLLAGFPVTVPGVTVNRLCGSGLEAINQAAAAIKADVGDVFIAGGTESMTRAPFVLPKPQLSGEKGNQTLYDTTLGWRMVNPKLASSYPPISLGETAENVAERYGISREAQDELALASQIKANTAIQKGRFHVEIVPMQIQQGKTTVMFDTDEHPRPETTKEKLSQLKPVFRNNGTVTAGNSSGINDGASAVLIMERNAAERMGLKPLARIVAWAVAGVNPAYMGMGPVPATRKALQKAGLSANQLDLIEINEAFASQSVASIRELGFTMEKVNVNGGAIALGHPLGCSGSRIVTTLVHEMQRRDCRYGLATMCIGVGQGISTIIEKL</sequence>
<organism evidence="9 10">
    <name type="scientific">Ferviditalea candida</name>
    <dbReference type="NCBI Taxonomy" id="3108399"/>
    <lineage>
        <taxon>Bacteria</taxon>
        <taxon>Bacillati</taxon>
        <taxon>Bacillota</taxon>
        <taxon>Bacilli</taxon>
        <taxon>Bacillales</taxon>
        <taxon>Paenibacillaceae</taxon>
        <taxon>Ferviditalea</taxon>
    </lineage>
</organism>
<dbReference type="Gene3D" id="3.40.47.10">
    <property type="match status" value="2"/>
</dbReference>
<comment type="pathway">
    <text evidence="1">Lipid metabolism.</text>
</comment>
<dbReference type="InterPro" id="IPR016039">
    <property type="entry name" value="Thiolase-like"/>
</dbReference>
<dbReference type="PIRSF" id="PIRSF000429">
    <property type="entry name" value="Ac-CoA_Ac_transf"/>
    <property type="match status" value="1"/>
</dbReference>
<keyword evidence="4 6" id="KW-0012">Acyltransferase</keyword>
<dbReference type="PROSITE" id="PS00098">
    <property type="entry name" value="THIOLASE_1"/>
    <property type="match status" value="1"/>
</dbReference>
<dbReference type="InterPro" id="IPR020610">
    <property type="entry name" value="Thiolase_AS"/>
</dbReference>
<evidence type="ECO:0000256" key="1">
    <source>
        <dbReference type="ARBA" id="ARBA00005189"/>
    </source>
</evidence>
<reference evidence="9" key="1">
    <citation type="submission" date="2023-12" db="EMBL/GenBank/DDBJ databases">
        <title>Fervidustalea candida gen. nov., sp. nov., a novel member of the family Paenibacillaceae isolated from a geothermal area.</title>
        <authorList>
            <person name="Li W.-J."/>
            <person name="Jiao J.-Y."/>
            <person name="Chen Y."/>
        </authorList>
    </citation>
    <scope>NUCLEOTIDE SEQUENCE</scope>
    <source>
        <strain evidence="9">SYSU GA230002</strain>
    </source>
</reference>
<dbReference type="EC" id="2.3.1.16" evidence="5"/>
<dbReference type="Pfam" id="PF00108">
    <property type="entry name" value="Thiolase_N"/>
    <property type="match status" value="1"/>
</dbReference>